<dbReference type="PANTHER" id="PTHR48065">
    <property type="entry name" value="OS10G0469600 PROTEIN"/>
    <property type="match status" value="1"/>
</dbReference>
<evidence type="ECO:0000256" key="10">
    <source>
        <dbReference type="SAM" id="Phobius"/>
    </source>
</evidence>
<dbReference type="InterPro" id="IPR001611">
    <property type="entry name" value="Leu-rich_rpt"/>
</dbReference>
<comment type="subcellular location">
    <subcellularLocation>
        <location evidence="1">Cell membrane</location>
    </subcellularLocation>
</comment>
<dbReference type="AlphaFoldDB" id="A0AAV1AQY5"/>
<keyword evidence="4" id="KW-0433">Leucine-rich repeat</keyword>
<dbReference type="SMART" id="SM00369">
    <property type="entry name" value="LRR_TYP"/>
    <property type="match status" value="10"/>
</dbReference>
<evidence type="ECO:0000256" key="9">
    <source>
        <dbReference type="ARBA" id="ARBA00023180"/>
    </source>
</evidence>
<evidence type="ECO:0000256" key="2">
    <source>
        <dbReference type="ARBA" id="ARBA00009592"/>
    </source>
</evidence>
<keyword evidence="12" id="KW-1185">Reference proteome</keyword>
<evidence type="ECO:0000256" key="5">
    <source>
        <dbReference type="ARBA" id="ARBA00022692"/>
    </source>
</evidence>
<proteinExistence type="inferred from homology"/>
<dbReference type="Gene3D" id="3.80.10.10">
    <property type="entry name" value="Ribonuclease Inhibitor"/>
    <property type="match status" value="4"/>
</dbReference>
<keyword evidence="3" id="KW-1003">Cell membrane</keyword>
<dbReference type="InterPro" id="IPR003591">
    <property type="entry name" value="Leu-rich_rpt_typical-subtyp"/>
</dbReference>
<dbReference type="InterPro" id="IPR032675">
    <property type="entry name" value="LRR_dom_sf"/>
</dbReference>
<evidence type="ECO:0000313" key="12">
    <source>
        <dbReference type="Proteomes" id="UP001157006"/>
    </source>
</evidence>
<evidence type="ECO:0000256" key="6">
    <source>
        <dbReference type="ARBA" id="ARBA00022737"/>
    </source>
</evidence>
<evidence type="ECO:0000256" key="1">
    <source>
        <dbReference type="ARBA" id="ARBA00004236"/>
    </source>
</evidence>
<dbReference type="SUPFAM" id="SSF52058">
    <property type="entry name" value="L domain-like"/>
    <property type="match status" value="3"/>
</dbReference>
<name>A0AAV1AQY5_VICFA</name>
<dbReference type="PRINTS" id="PR00019">
    <property type="entry name" value="LEURICHRPT"/>
</dbReference>
<evidence type="ECO:0000256" key="8">
    <source>
        <dbReference type="ARBA" id="ARBA00023136"/>
    </source>
</evidence>
<dbReference type="FunFam" id="3.80.10.10:FF:000213">
    <property type="entry name" value="Tyrosine-sulfated glycopeptide receptor 1"/>
    <property type="match status" value="1"/>
</dbReference>
<dbReference type="PROSITE" id="PS51450">
    <property type="entry name" value="LRR"/>
    <property type="match status" value="1"/>
</dbReference>
<accession>A0AAV1AQY5</accession>
<keyword evidence="9" id="KW-0325">Glycoprotein</keyword>
<gene>
    <name evidence="11" type="ORF">VFH_IV238240</name>
</gene>
<evidence type="ECO:0000256" key="4">
    <source>
        <dbReference type="ARBA" id="ARBA00022614"/>
    </source>
</evidence>
<comment type="similarity">
    <text evidence="2">Belongs to the RLP family.</text>
</comment>
<dbReference type="EMBL" id="OX451739">
    <property type="protein sequence ID" value="CAI8611613.1"/>
    <property type="molecule type" value="Genomic_DNA"/>
</dbReference>
<feature type="transmembrane region" description="Helical" evidence="10">
    <location>
        <begin position="744"/>
        <end position="764"/>
    </location>
</feature>
<reference evidence="11 12" key="1">
    <citation type="submission" date="2023-01" db="EMBL/GenBank/DDBJ databases">
        <authorList>
            <person name="Kreplak J."/>
        </authorList>
    </citation>
    <scope>NUCLEOTIDE SEQUENCE [LARGE SCALE GENOMIC DNA]</scope>
</reference>
<keyword evidence="8 10" id="KW-0472">Membrane</keyword>
<dbReference type="GO" id="GO:0005886">
    <property type="term" value="C:plasma membrane"/>
    <property type="evidence" value="ECO:0007669"/>
    <property type="project" value="UniProtKB-SubCell"/>
</dbReference>
<evidence type="ECO:0000313" key="11">
    <source>
        <dbReference type="EMBL" id="CAI8611613.1"/>
    </source>
</evidence>
<dbReference type="Pfam" id="PF00560">
    <property type="entry name" value="LRR_1"/>
    <property type="match status" value="5"/>
</dbReference>
<sequence>MYQVGLLILLVYYGFLFLNYVNRNAVAIECLASDQEALLDFKNGLHSTCSLLTYVENLQWVDGLVSLKYLVLDGVDLSLLSETDCLVSLKYLVLDGVDLSLLSETDWVSALGQFPFLIELHLFYCQLSGHITSPPSHNFTSLVVLDLSSNNFVSNIPDWLVNISTLQYIDIGLSGLYGKIPLGLRDLPKLQYLNLGDNDNLTASCSELFMKGWGKIEQLGLSWNKLYGTLPSSLGNMTSLTYLDLSFNAIEGVIPSSIGQLCNLNSLDLSENNMAGTLPEFLQGVDNCPSRKPLYNLEFFEMHSSQVHGKIPYWLVQLENLASLNLAHNLLEGPIPASLGSLQNIIFLEIEDNKLNGFSNASVVGFIPNWFWDISSHLVIFNMSHNELQGRLPNPMPMAVASLVMVDLSFNLLDGPLPVITPGFQMLDLSHNHFSGVIPSNISQHMDLGNNNLFGTIPGSLGQLKRLRSLHLNDNHFSGNLSPSLRNLSSLETMDIGYNILSGILPSWFGHGFPFLRILILRSNTLSGKLSDDISKLDSLQVLDLARNDLTGKIPASLGYLKAIAQVQKKNKYILYGKFEEHYYEESLDVYVKDQMLEYTRTLSLVTSINISDNNFTGNIPNEITKLYGLVVLNFSRNHLTGKIPETMSNMIQLSSLDLSNNKLSGTIPSNLSSLSFLGSLDLSNNNLMGVISYTGHMATFDAISYTGNLGLCGPLLPVKCSGDDDNIHSNNNDTNGEGLFDNWFYLSLGLGFATSILVPYLIITIKSSWGDVYFDFVDQIIYKLLRLIRRQGKDNGKRRKIHHRQ</sequence>
<dbReference type="FunFam" id="3.80.10.10:FF:000383">
    <property type="entry name" value="Leucine-rich repeat receptor protein kinase EMS1"/>
    <property type="match status" value="1"/>
</dbReference>
<dbReference type="Pfam" id="PF13855">
    <property type="entry name" value="LRR_8"/>
    <property type="match status" value="3"/>
</dbReference>
<organism evidence="11 12">
    <name type="scientific">Vicia faba</name>
    <name type="common">Broad bean</name>
    <name type="synonym">Faba vulgaris</name>
    <dbReference type="NCBI Taxonomy" id="3906"/>
    <lineage>
        <taxon>Eukaryota</taxon>
        <taxon>Viridiplantae</taxon>
        <taxon>Streptophyta</taxon>
        <taxon>Embryophyta</taxon>
        <taxon>Tracheophyta</taxon>
        <taxon>Spermatophyta</taxon>
        <taxon>Magnoliopsida</taxon>
        <taxon>eudicotyledons</taxon>
        <taxon>Gunneridae</taxon>
        <taxon>Pentapetalae</taxon>
        <taxon>rosids</taxon>
        <taxon>fabids</taxon>
        <taxon>Fabales</taxon>
        <taxon>Fabaceae</taxon>
        <taxon>Papilionoideae</taxon>
        <taxon>50 kb inversion clade</taxon>
        <taxon>NPAAA clade</taxon>
        <taxon>Hologalegina</taxon>
        <taxon>IRL clade</taxon>
        <taxon>Fabeae</taxon>
        <taxon>Vicia</taxon>
    </lineage>
</organism>
<dbReference type="PANTHER" id="PTHR48065:SF55">
    <property type="entry name" value="KINASE BRI1, PUTATIVE-RELATED"/>
    <property type="match status" value="1"/>
</dbReference>
<keyword evidence="7 10" id="KW-1133">Transmembrane helix</keyword>
<dbReference type="Proteomes" id="UP001157006">
    <property type="component" value="Chromosome 4"/>
</dbReference>
<protein>
    <submittedName>
        <fullName evidence="11">Uncharacterized protein</fullName>
    </submittedName>
</protein>
<keyword evidence="6" id="KW-0677">Repeat</keyword>
<evidence type="ECO:0000256" key="3">
    <source>
        <dbReference type="ARBA" id="ARBA00022475"/>
    </source>
</evidence>
<evidence type="ECO:0000256" key="7">
    <source>
        <dbReference type="ARBA" id="ARBA00022989"/>
    </source>
</evidence>
<keyword evidence="5 10" id="KW-0812">Transmembrane</keyword>